<dbReference type="Proteomes" id="UP000198988">
    <property type="component" value="Unassembled WGS sequence"/>
</dbReference>
<dbReference type="SUPFAM" id="SSF143011">
    <property type="entry name" value="RelE-like"/>
    <property type="match status" value="1"/>
</dbReference>
<proteinExistence type="predicted"/>
<dbReference type="AlphaFoldDB" id="A0A1H6KK29"/>
<dbReference type="OrthoDB" id="7030467at2"/>
<gene>
    <name evidence="1" type="ORF">BAZSYMA_ACONTIG00211_11</name>
</gene>
<protein>
    <submittedName>
        <fullName evidence="1">Uncharacterized protein</fullName>
    </submittedName>
</protein>
<evidence type="ECO:0000313" key="2">
    <source>
        <dbReference type="Proteomes" id="UP000198988"/>
    </source>
</evidence>
<reference evidence="2" key="1">
    <citation type="submission" date="2016-06" db="EMBL/GenBank/DDBJ databases">
        <authorList>
            <person name="Petersen J."/>
            <person name="Sayavedra L."/>
        </authorList>
    </citation>
    <scope>NUCLEOTIDE SEQUENCE [LARGE SCALE GENOMIC DNA]</scope>
    <source>
        <strain evidence="2">BazSymA</strain>
    </source>
</reference>
<evidence type="ECO:0000313" key="1">
    <source>
        <dbReference type="EMBL" id="SEH71858.1"/>
    </source>
</evidence>
<sequence>MIIKLDKKFKKDIKRDKNSGKFNDNDFNELKLVMTNLVGDIVLDKKYLTHKLVGNWLGY</sequence>
<name>A0A1H6KK29_9GAMM</name>
<accession>A0A1H6KK29</accession>
<dbReference type="RefSeq" id="WP_090715323.1">
    <property type="nucleotide sequence ID" value="NZ_CAESAP020000114.1"/>
</dbReference>
<dbReference type="InterPro" id="IPR035093">
    <property type="entry name" value="RelE/ParE_toxin_dom_sf"/>
</dbReference>
<dbReference type="Gene3D" id="3.30.2310.20">
    <property type="entry name" value="RelE-like"/>
    <property type="match status" value="1"/>
</dbReference>
<dbReference type="EMBL" id="CDSC02000133">
    <property type="protein sequence ID" value="SEH71858.1"/>
    <property type="molecule type" value="Genomic_DNA"/>
</dbReference>
<dbReference type="InterPro" id="IPR004386">
    <property type="entry name" value="Toxin_YafQ-like"/>
</dbReference>
<dbReference type="Pfam" id="PF15738">
    <property type="entry name" value="YafQ_toxin"/>
    <property type="match status" value="1"/>
</dbReference>
<organism evidence="1 2">
    <name type="scientific">Bathymodiolus azoricus thioautotrophic gill symbiont</name>
    <dbReference type="NCBI Taxonomy" id="235205"/>
    <lineage>
        <taxon>Bacteria</taxon>
        <taxon>Pseudomonadati</taxon>
        <taxon>Pseudomonadota</taxon>
        <taxon>Gammaproteobacteria</taxon>
        <taxon>sulfur-oxidizing symbionts</taxon>
    </lineage>
</organism>